<dbReference type="Pfam" id="PF00127">
    <property type="entry name" value="Copper-bind"/>
    <property type="match status" value="1"/>
</dbReference>
<evidence type="ECO:0000313" key="11">
    <source>
        <dbReference type="Proteomes" id="UP000011523"/>
    </source>
</evidence>
<evidence type="ECO:0000256" key="3">
    <source>
        <dbReference type="ARBA" id="ARBA00022723"/>
    </source>
</evidence>
<dbReference type="PROSITE" id="PS51318">
    <property type="entry name" value="TAT"/>
    <property type="match status" value="1"/>
</dbReference>
<feature type="compositionally biased region" description="Gly residues" evidence="8">
    <location>
        <begin position="28"/>
        <end position="61"/>
    </location>
</feature>
<evidence type="ECO:0000259" key="9">
    <source>
        <dbReference type="Pfam" id="PF00127"/>
    </source>
</evidence>
<keyword evidence="4" id="KW-0249">Electron transport</keyword>
<feature type="binding site" evidence="7">
    <location>
        <position position="131"/>
    </location>
    <ligand>
        <name>Cu cation</name>
        <dbReference type="ChEBI" id="CHEBI:23378"/>
    </ligand>
</feature>
<dbReference type="PANTHER" id="PTHR34192">
    <property type="entry name" value="PLASTOCYANIN MAJOR ISOFORM, CHLOROPLASTIC-RELATED"/>
    <property type="match status" value="1"/>
</dbReference>
<proteinExistence type="predicted"/>
<gene>
    <name evidence="10" type="ORF">C472_03753</name>
</gene>
<evidence type="ECO:0000256" key="4">
    <source>
        <dbReference type="ARBA" id="ARBA00022982"/>
    </source>
</evidence>
<dbReference type="PRINTS" id="PR00157">
    <property type="entry name" value="PLASTOCYANIN"/>
</dbReference>
<keyword evidence="6" id="KW-0472">Membrane</keyword>
<protein>
    <submittedName>
        <fullName evidence="10">Halocyanin domain protein</fullName>
    </submittedName>
</protein>
<dbReference type="InterPro" id="IPR017533">
    <property type="entry name" value="Halocyanin"/>
</dbReference>
<feature type="domain" description="Blue (type 1) copper" evidence="9">
    <location>
        <begin position="95"/>
        <end position="181"/>
    </location>
</feature>
<dbReference type="OrthoDB" id="11836at2157"/>
<feature type="binding site" evidence="7">
    <location>
        <position position="166"/>
    </location>
    <ligand>
        <name>Cu cation</name>
        <dbReference type="ChEBI" id="CHEBI:23378"/>
    </ligand>
</feature>
<evidence type="ECO:0000256" key="1">
    <source>
        <dbReference type="ARBA" id="ARBA00004370"/>
    </source>
</evidence>
<dbReference type="CDD" id="cd04220">
    <property type="entry name" value="Halocyanin"/>
    <property type="match status" value="1"/>
</dbReference>
<dbReference type="Gene3D" id="2.60.40.420">
    <property type="entry name" value="Cupredoxins - blue copper proteins"/>
    <property type="match status" value="1"/>
</dbReference>
<evidence type="ECO:0000256" key="6">
    <source>
        <dbReference type="ARBA" id="ARBA00023136"/>
    </source>
</evidence>
<dbReference type="InterPro" id="IPR006311">
    <property type="entry name" value="TAT_signal"/>
</dbReference>
<dbReference type="GO" id="GO:0009055">
    <property type="term" value="F:electron transfer activity"/>
    <property type="evidence" value="ECO:0007669"/>
    <property type="project" value="InterPro"/>
</dbReference>
<dbReference type="InterPro" id="IPR028871">
    <property type="entry name" value="BlueCu_1_BS"/>
</dbReference>
<keyword evidence="11" id="KW-1185">Reference proteome</keyword>
<dbReference type="InterPro" id="IPR002387">
    <property type="entry name" value="Plastocyanin"/>
</dbReference>
<reference evidence="10 11" key="1">
    <citation type="journal article" date="2014" name="PLoS Genet.">
        <title>Phylogenetically driven sequencing of extremely halophilic archaea reveals strategies for static and dynamic osmo-response.</title>
        <authorList>
            <person name="Becker E.A."/>
            <person name="Seitzer P.M."/>
            <person name="Tritt A."/>
            <person name="Larsen D."/>
            <person name="Krusor M."/>
            <person name="Yao A.I."/>
            <person name="Wu D."/>
            <person name="Madern D."/>
            <person name="Eisen J.A."/>
            <person name="Darling A.E."/>
            <person name="Facciotti M.T."/>
        </authorList>
    </citation>
    <scope>NUCLEOTIDE SEQUENCE [LARGE SCALE GENOMIC DNA]</scope>
    <source>
        <strain evidence="10 11">DSM 14210</strain>
    </source>
</reference>
<dbReference type="Proteomes" id="UP000011523">
    <property type="component" value="Unassembled WGS sequence"/>
</dbReference>
<keyword evidence="2" id="KW-0813">Transport</keyword>
<dbReference type="EMBL" id="AOJD01000027">
    <property type="protein sequence ID" value="ELZ39395.1"/>
    <property type="molecule type" value="Genomic_DNA"/>
</dbReference>
<evidence type="ECO:0000313" key="10">
    <source>
        <dbReference type="EMBL" id="ELZ39395.1"/>
    </source>
</evidence>
<feature type="region of interest" description="Disordered" evidence="8">
    <location>
        <begin position="26"/>
        <end position="81"/>
    </location>
</feature>
<dbReference type="GO" id="GO:0016020">
    <property type="term" value="C:membrane"/>
    <property type="evidence" value="ECO:0007669"/>
    <property type="project" value="UniProtKB-SubCell"/>
</dbReference>
<evidence type="ECO:0000256" key="7">
    <source>
        <dbReference type="PIRSR" id="PIRSR602387-1"/>
    </source>
</evidence>
<dbReference type="InterPro" id="IPR008972">
    <property type="entry name" value="Cupredoxin"/>
</dbReference>
<dbReference type="InterPro" id="IPR000923">
    <property type="entry name" value="BlueCu_1"/>
</dbReference>
<comment type="cofactor">
    <cofactor evidence="7">
        <name>Cu(2+)</name>
        <dbReference type="ChEBI" id="CHEBI:29036"/>
    </cofactor>
    <text evidence="7">The crystal structure with reduced Cu(1+) has also been determined.</text>
</comment>
<evidence type="ECO:0000256" key="5">
    <source>
        <dbReference type="ARBA" id="ARBA00023008"/>
    </source>
</evidence>
<dbReference type="PROSITE" id="PS00196">
    <property type="entry name" value="COPPER_BLUE"/>
    <property type="match status" value="1"/>
</dbReference>
<evidence type="ECO:0000256" key="8">
    <source>
        <dbReference type="SAM" id="MobiDB-lite"/>
    </source>
</evidence>
<keyword evidence="5 7" id="KW-0186">Copper</keyword>
<dbReference type="PATRIC" id="fig|1227485.3.peg.721"/>
<evidence type="ECO:0000256" key="2">
    <source>
        <dbReference type="ARBA" id="ARBA00022448"/>
    </source>
</evidence>
<dbReference type="AlphaFoldDB" id="M0DV45"/>
<accession>M0DV45</accession>
<sequence length="181" mass="18130">MTDDTTLDRRRFVQATTAAGATLLLAGCSGGGGDGGDGSDGSDGGDGGDGGSGGDGSGSSGGDTQYLGEEPDYGGWLDDANNYEQTVDATGQDQVTVDVGAGDGLAFGPAAVAVSSGTTVVWEWTGQGGSHNVAAESGDFESESSSEEGYTFEYTFEETGTYEYVCTPHRSVGMKGAVVVQ</sequence>
<keyword evidence="3 7" id="KW-0479">Metal-binding</keyword>
<feature type="binding site" evidence="7">
    <location>
        <position position="174"/>
    </location>
    <ligand>
        <name>Cu cation</name>
        <dbReference type="ChEBI" id="CHEBI:23378"/>
    </ligand>
</feature>
<comment type="subcellular location">
    <subcellularLocation>
        <location evidence="1">Membrane</location>
    </subcellularLocation>
</comment>
<dbReference type="RefSeq" id="WP_006628444.1">
    <property type="nucleotide sequence ID" value="NZ_AOJD01000027.1"/>
</dbReference>
<dbReference type="NCBIfam" id="TIGR03102">
    <property type="entry name" value="halo_cynanin"/>
    <property type="match status" value="1"/>
</dbReference>
<dbReference type="SUPFAM" id="SSF49503">
    <property type="entry name" value="Cupredoxins"/>
    <property type="match status" value="1"/>
</dbReference>
<feature type="binding site" evidence="7">
    <location>
        <position position="169"/>
    </location>
    <ligand>
        <name>Cu cation</name>
        <dbReference type="ChEBI" id="CHEBI:23378"/>
    </ligand>
</feature>
<dbReference type="GO" id="GO:0005507">
    <property type="term" value="F:copper ion binding"/>
    <property type="evidence" value="ECO:0007669"/>
    <property type="project" value="InterPro"/>
</dbReference>
<dbReference type="PANTHER" id="PTHR34192:SF10">
    <property type="entry name" value="PLASTOCYANIN MAJOR ISOFORM, CHLOROPLASTIC-RELATED"/>
    <property type="match status" value="1"/>
</dbReference>
<name>M0DV45_9EURY</name>
<comment type="caution">
    <text evidence="10">The sequence shown here is derived from an EMBL/GenBank/DDBJ whole genome shotgun (WGS) entry which is preliminary data.</text>
</comment>
<organism evidence="10 11">
    <name type="scientific">Halorubrum tebenquichense DSM 14210</name>
    <dbReference type="NCBI Taxonomy" id="1227485"/>
    <lineage>
        <taxon>Archaea</taxon>
        <taxon>Methanobacteriati</taxon>
        <taxon>Methanobacteriota</taxon>
        <taxon>Stenosarchaea group</taxon>
        <taxon>Halobacteria</taxon>
        <taxon>Halobacteriales</taxon>
        <taxon>Haloferacaceae</taxon>
        <taxon>Halorubrum</taxon>
    </lineage>
</organism>